<protein>
    <submittedName>
        <fullName evidence="1">Uncharacterized protein</fullName>
    </submittedName>
</protein>
<name>A0A0C9XMG2_9AGAR</name>
<sequence length="334" mass="37145">MNSFSAQTTWPLPTLPLNINPAILNASPDGDHEHLPNAISNYLGYLSLASKPTQESVIDNFAAETLKLLGFNDGEALVMTHYTVPFIICGDNDTVAQIDVCLLHRTNLVLLLLVKDKTVFNEPDPEGQVVAQAIAVFLFNNRKRGGYDLPVLDTMTIPCIAMAGTRPIFYLVPVTRELSNAVPLGEYPLTQTQVLKCVTVGVSAWHTVEGMENIHYRELVFRRLLAFKTLAKRHWEEILNATCIISKLIWVLCCLSAFLFSSAPLTAVGQPLRLNSATSDCFFPVPKLSLLSRQSWSLNLVLPFILPVVYQSGCSPEFLRLRPRSHFSLSSRFT</sequence>
<evidence type="ECO:0000313" key="2">
    <source>
        <dbReference type="Proteomes" id="UP000054477"/>
    </source>
</evidence>
<gene>
    <name evidence="1" type="ORF">K443DRAFT_290266</name>
</gene>
<dbReference type="OrthoDB" id="3253976at2759"/>
<dbReference type="Proteomes" id="UP000054477">
    <property type="component" value="Unassembled WGS sequence"/>
</dbReference>
<reference evidence="1 2" key="1">
    <citation type="submission" date="2014-04" db="EMBL/GenBank/DDBJ databases">
        <authorList>
            <consortium name="DOE Joint Genome Institute"/>
            <person name="Kuo A."/>
            <person name="Kohler A."/>
            <person name="Nagy L.G."/>
            <person name="Floudas D."/>
            <person name="Copeland A."/>
            <person name="Barry K.W."/>
            <person name="Cichocki N."/>
            <person name="Veneault-Fourrey C."/>
            <person name="LaButti K."/>
            <person name="Lindquist E.A."/>
            <person name="Lipzen A."/>
            <person name="Lundell T."/>
            <person name="Morin E."/>
            <person name="Murat C."/>
            <person name="Sun H."/>
            <person name="Tunlid A."/>
            <person name="Henrissat B."/>
            <person name="Grigoriev I.V."/>
            <person name="Hibbett D.S."/>
            <person name="Martin F."/>
            <person name="Nordberg H.P."/>
            <person name="Cantor M.N."/>
            <person name="Hua S.X."/>
        </authorList>
    </citation>
    <scope>NUCLEOTIDE SEQUENCE [LARGE SCALE GENOMIC DNA]</scope>
    <source>
        <strain evidence="1 2">LaAM-08-1</strain>
    </source>
</reference>
<evidence type="ECO:0000313" key="1">
    <source>
        <dbReference type="EMBL" id="KIK06291.1"/>
    </source>
</evidence>
<proteinExistence type="predicted"/>
<keyword evidence="2" id="KW-1185">Reference proteome</keyword>
<organism evidence="1 2">
    <name type="scientific">Laccaria amethystina LaAM-08-1</name>
    <dbReference type="NCBI Taxonomy" id="1095629"/>
    <lineage>
        <taxon>Eukaryota</taxon>
        <taxon>Fungi</taxon>
        <taxon>Dikarya</taxon>
        <taxon>Basidiomycota</taxon>
        <taxon>Agaricomycotina</taxon>
        <taxon>Agaricomycetes</taxon>
        <taxon>Agaricomycetidae</taxon>
        <taxon>Agaricales</taxon>
        <taxon>Agaricineae</taxon>
        <taxon>Hydnangiaceae</taxon>
        <taxon>Laccaria</taxon>
    </lineage>
</organism>
<dbReference type="AlphaFoldDB" id="A0A0C9XMG2"/>
<dbReference type="HOGENOM" id="CLU_831749_0_0_1"/>
<reference evidence="2" key="2">
    <citation type="submission" date="2015-01" db="EMBL/GenBank/DDBJ databases">
        <title>Evolutionary Origins and Diversification of the Mycorrhizal Mutualists.</title>
        <authorList>
            <consortium name="DOE Joint Genome Institute"/>
            <consortium name="Mycorrhizal Genomics Consortium"/>
            <person name="Kohler A."/>
            <person name="Kuo A."/>
            <person name="Nagy L.G."/>
            <person name="Floudas D."/>
            <person name="Copeland A."/>
            <person name="Barry K.W."/>
            <person name="Cichocki N."/>
            <person name="Veneault-Fourrey C."/>
            <person name="LaButti K."/>
            <person name="Lindquist E.A."/>
            <person name="Lipzen A."/>
            <person name="Lundell T."/>
            <person name="Morin E."/>
            <person name="Murat C."/>
            <person name="Riley R."/>
            <person name="Ohm R."/>
            <person name="Sun H."/>
            <person name="Tunlid A."/>
            <person name="Henrissat B."/>
            <person name="Grigoriev I.V."/>
            <person name="Hibbett D.S."/>
            <person name="Martin F."/>
        </authorList>
    </citation>
    <scope>NUCLEOTIDE SEQUENCE [LARGE SCALE GENOMIC DNA]</scope>
    <source>
        <strain evidence="2">LaAM-08-1</strain>
    </source>
</reference>
<dbReference type="EMBL" id="KN838554">
    <property type="protein sequence ID" value="KIK06291.1"/>
    <property type="molecule type" value="Genomic_DNA"/>
</dbReference>
<accession>A0A0C9XMG2</accession>